<gene>
    <name evidence="1" type="ORF">SLEP1_g30869</name>
</gene>
<dbReference type="GO" id="GO:0003677">
    <property type="term" value="F:DNA binding"/>
    <property type="evidence" value="ECO:0007669"/>
    <property type="project" value="InterPro"/>
</dbReference>
<dbReference type="EMBL" id="BPVZ01000056">
    <property type="protein sequence ID" value="GKV20803.1"/>
    <property type="molecule type" value="Genomic_DNA"/>
</dbReference>
<sequence length="418" mass="47455">MESTNLLPQFHEQDQNYGLNSDSALTYIQVLPLIRGSIPIPYKLSLRPLKPTSVYLILSSQSSLFLFSFLAFSLRTLDCCTHRLLRLRLEIGLRIMMTKRISCLGFKNAVEPTTSPLDFSGIDEAVQIRQQSLVGHISTFTGGKKSILFKFLGVRGEDIENLVYFAEKSQEETIRTTQQLQNGDGPFAKLPWVKKSVDLMDLKTMDVNGSLTQFDYSKKANEEAISSTHSQCQHPVLPSRLDFFVPKKQRSNRGKATNTTSFSNIEKFGNSVLEDLKPSTYTTGFSKKFGNPVLKDVKPAEQVGHNRKCLKRCRGGIEIEEKIKAKRQKEGKIQNKKGLARLAEWSLEPPPNMPIEFKKLIEEMGGSQEKLLIQKIIFKTDLSKTHNRLQIPMNQNRRRTVTGMEDFHPPWMAVTEAE</sequence>
<keyword evidence="2" id="KW-1185">Reference proteome</keyword>
<accession>A0AAV5K6W0</accession>
<name>A0AAV5K6W0_9ROSI</name>
<protein>
    <submittedName>
        <fullName evidence="1">Uncharacterized protein</fullName>
    </submittedName>
</protein>
<proteinExistence type="predicted"/>
<organism evidence="1 2">
    <name type="scientific">Rubroshorea leprosula</name>
    <dbReference type="NCBI Taxonomy" id="152421"/>
    <lineage>
        <taxon>Eukaryota</taxon>
        <taxon>Viridiplantae</taxon>
        <taxon>Streptophyta</taxon>
        <taxon>Embryophyta</taxon>
        <taxon>Tracheophyta</taxon>
        <taxon>Spermatophyta</taxon>
        <taxon>Magnoliopsida</taxon>
        <taxon>eudicotyledons</taxon>
        <taxon>Gunneridae</taxon>
        <taxon>Pentapetalae</taxon>
        <taxon>rosids</taxon>
        <taxon>malvids</taxon>
        <taxon>Malvales</taxon>
        <taxon>Dipterocarpaceae</taxon>
        <taxon>Rubroshorea</taxon>
    </lineage>
</organism>
<dbReference type="Proteomes" id="UP001054252">
    <property type="component" value="Unassembled WGS sequence"/>
</dbReference>
<evidence type="ECO:0000313" key="2">
    <source>
        <dbReference type="Proteomes" id="UP001054252"/>
    </source>
</evidence>
<comment type="caution">
    <text evidence="1">The sequence shown here is derived from an EMBL/GenBank/DDBJ whole genome shotgun (WGS) entry which is preliminary data.</text>
</comment>
<dbReference type="AlphaFoldDB" id="A0AAV5K6W0"/>
<dbReference type="InterPro" id="IPR005508">
    <property type="entry name" value="At2g31720-like"/>
</dbReference>
<evidence type="ECO:0000313" key="1">
    <source>
        <dbReference type="EMBL" id="GKV20803.1"/>
    </source>
</evidence>
<dbReference type="PANTHER" id="PTHR31541:SF57">
    <property type="entry name" value="TF-B3 DOMAIN-CONTAINING PROTEIN"/>
    <property type="match status" value="1"/>
</dbReference>
<dbReference type="PANTHER" id="PTHR31541">
    <property type="entry name" value="B3 DOMAIN PLANT PROTEIN-RELATED"/>
    <property type="match status" value="1"/>
</dbReference>
<reference evidence="1 2" key="1">
    <citation type="journal article" date="2021" name="Commun. Biol.">
        <title>The genome of Shorea leprosula (Dipterocarpaceae) highlights the ecological relevance of drought in aseasonal tropical rainforests.</title>
        <authorList>
            <person name="Ng K.K.S."/>
            <person name="Kobayashi M.J."/>
            <person name="Fawcett J.A."/>
            <person name="Hatakeyama M."/>
            <person name="Paape T."/>
            <person name="Ng C.H."/>
            <person name="Ang C.C."/>
            <person name="Tnah L.H."/>
            <person name="Lee C.T."/>
            <person name="Nishiyama T."/>
            <person name="Sese J."/>
            <person name="O'Brien M.J."/>
            <person name="Copetti D."/>
            <person name="Mohd Noor M.I."/>
            <person name="Ong R.C."/>
            <person name="Putra M."/>
            <person name="Sireger I.Z."/>
            <person name="Indrioko S."/>
            <person name="Kosugi Y."/>
            <person name="Izuno A."/>
            <person name="Isagi Y."/>
            <person name="Lee S.L."/>
            <person name="Shimizu K.K."/>
        </authorList>
    </citation>
    <scope>NUCLEOTIDE SEQUENCE [LARGE SCALE GENOMIC DNA]</scope>
    <source>
        <strain evidence="1">214</strain>
    </source>
</reference>